<accession>A0AAN8A400</accession>
<reference evidence="2" key="1">
    <citation type="submission" date="2023-08" db="EMBL/GenBank/DDBJ databases">
        <title>Black Yeasts Isolated from many extreme environments.</title>
        <authorList>
            <person name="Coleine C."/>
            <person name="Stajich J.E."/>
            <person name="Selbmann L."/>
        </authorList>
    </citation>
    <scope>NUCLEOTIDE SEQUENCE</scope>
    <source>
        <strain evidence="2">CCFEE 5810</strain>
    </source>
</reference>
<evidence type="ECO:0000313" key="2">
    <source>
        <dbReference type="EMBL" id="KAK5702888.1"/>
    </source>
</evidence>
<evidence type="ECO:0000256" key="1">
    <source>
        <dbReference type="SAM" id="MobiDB-lite"/>
    </source>
</evidence>
<protein>
    <submittedName>
        <fullName evidence="2">Uncharacterized protein</fullName>
    </submittedName>
</protein>
<name>A0AAN8A400_9PEZI</name>
<dbReference type="Proteomes" id="UP001310594">
    <property type="component" value="Unassembled WGS sequence"/>
</dbReference>
<dbReference type="EMBL" id="JAVRQU010000005">
    <property type="protein sequence ID" value="KAK5702888.1"/>
    <property type="molecule type" value="Genomic_DNA"/>
</dbReference>
<gene>
    <name evidence="2" type="ORF">LTR97_003834</name>
</gene>
<comment type="caution">
    <text evidence="2">The sequence shown here is derived from an EMBL/GenBank/DDBJ whole genome shotgun (WGS) entry which is preliminary data.</text>
</comment>
<dbReference type="AlphaFoldDB" id="A0AAN8A400"/>
<evidence type="ECO:0000313" key="3">
    <source>
        <dbReference type="Proteomes" id="UP001310594"/>
    </source>
</evidence>
<organism evidence="2 3">
    <name type="scientific">Elasticomyces elasticus</name>
    <dbReference type="NCBI Taxonomy" id="574655"/>
    <lineage>
        <taxon>Eukaryota</taxon>
        <taxon>Fungi</taxon>
        <taxon>Dikarya</taxon>
        <taxon>Ascomycota</taxon>
        <taxon>Pezizomycotina</taxon>
        <taxon>Dothideomycetes</taxon>
        <taxon>Dothideomycetidae</taxon>
        <taxon>Mycosphaerellales</taxon>
        <taxon>Teratosphaeriaceae</taxon>
        <taxon>Elasticomyces</taxon>
    </lineage>
</organism>
<sequence length="96" mass="10247">MALPNPAPTPTQPPLTQDVTEVLTDTLNIGGNLVNGFTDTWVAARDDGAETPPVLSDGIAKVVEPLQEELEDDLNDVLEEPEINVGTPVEPELFAE</sequence>
<proteinExistence type="predicted"/>
<feature type="region of interest" description="Disordered" evidence="1">
    <location>
        <begin position="76"/>
        <end position="96"/>
    </location>
</feature>